<sequence length="602" mass="64732">MDIEQGSNPSVSPQVPPDGTSNGHASQTVHPNQPKPLRLWPGVAAAVLLFLVRFVMPEVVSGTLAYGIFGSLACGAIILLWWAFFSRIPHLERWSGLLLMIAATALTYHTIHESIATAMMGLMFFIFAIPIVTLSLVIWAVTTRGLSAGPRRAALVAIVLVACGGWNLLRSNGIDGDAAADFRWRWTQTDEEKLLAQFGDESMVQSSTRPETPGSTAGVEAAWPGFRGPARDGIVPSVRIDTDWSASPPQELWRRQVGPAWSSFAVRGEQVYTQEQRGEEEVVTCYNLATGEPEWRHSDTTRFWEANAGAGPRATPTISGDRIYTFGGTGILNVLDAGDGSVIWSRNAGEDTEVEVPFWGFSGSPLVVGDVVIVAAAGVLAAYDLNTGEPRWTGPAGGNGYSSPHHLTIDGVGQILLLSGTGATSVAPTDGKVLWAHEWPGFSMVQPALTTDGDILLGAGEGVGIRRIAVARGPEGWTTEERWTSARLKPYFNDFVLHEGHAFGFDGRILACIDLKDGERKWKGGRYGHGQLVLLAEQGLLLVLSEKGELALVKASPEGFSELSRVPAIEGKTWNHPVLVDDVLLVRNAQEMVAFRLSLAGG</sequence>
<proteinExistence type="predicted"/>
<feature type="compositionally biased region" description="Polar residues" evidence="1">
    <location>
        <begin position="1"/>
        <end position="31"/>
    </location>
</feature>
<accession>A0A8A4TLD0</accession>
<dbReference type="Proteomes" id="UP000663929">
    <property type="component" value="Chromosome"/>
</dbReference>
<evidence type="ECO:0000259" key="3">
    <source>
        <dbReference type="Pfam" id="PF13360"/>
    </source>
</evidence>
<feature type="transmembrane region" description="Helical" evidence="2">
    <location>
        <begin position="117"/>
        <end position="141"/>
    </location>
</feature>
<reference evidence="4" key="1">
    <citation type="submission" date="2021-03" db="EMBL/GenBank/DDBJ databases">
        <title>Acanthopleuribacteraceae sp. M133.</title>
        <authorList>
            <person name="Wang G."/>
        </authorList>
    </citation>
    <scope>NUCLEOTIDE SEQUENCE</scope>
    <source>
        <strain evidence="4">M133</strain>
    </source>
</reference>
<dbReference type="EMBL" id="CP071793">
    <property type="protein sequence ID" value="QTD50350.1"/>
    <property type="molecule type" value="Genomic_DNA"/>
</dbReference>
<name>A0A8A4TLD0_SULCO</name>
<dbReference type="RefSeq" id="WP_237379980.1">
    <property type="nucleotide sequence ID" value="NZ_CP071793.1"/>
</dbReference>
<dbReference type="SUPFAM" id="SSF50998">
    <property type="entry name" value="Quinoprotein alcohol dehydrogenase-like"/>
    <property type="match status" value="1"/>
</dbReference>
<feature type="transmembrane region" description="Helical" evidence="2">
    <location>
        <begin position="37"/>
        <end position="56"/>
    </location>
</feature>
<dbReference type="Gene3D" id="2.130.10.10">
    <property type="entry name" value="YVTN repeat-like/Quinoprotein amine dehydrogenase"/>
    <property type="match status" value="1"/>
</dbReference>
<dbReference type="Pfam" id="PF13360">
    <property type="entry name" value="PQQ_2"/>
    <property type="match status" value="1"/>
</dbReference>
<dbReference type="AlphaFoldDB" id="A0A8A4TLD0"/>
<protein>
    <submittedName>
        <fullName evidence="4">PQQ-binding-like beta-propeller repeat protein</fullName>
    </submittedName>
</protein>
<dbReference type="PANTHER" id="PTHR34512">
    <property type="entry name" value="CELL SURFACE PROTEIN"/>
    <property type="match status" value="1"/>
</dbReference>
<keyword evidence="2" id="KW-0472">Membrane</keyword>
<dbReference type="InterPro" id="IPR011047">
    <property type="entry name" value="Quinoprotein_ADH-like_sf"/>
</dbReference>
<feature type="transmembrane region" description="Helical" evidence="2">
    <location>
        <begin position="94"/>
        <end position="111"/>
    </location>
</feature>
<keyword evidence="2" id="KW-1133">Transmembrane helix</keyword>
<dbReference type="KEGG" id="scor:J3U87_32600"/>
<dbReference type="InterPro" id="IPR015943">
    <property type="entry name" value="WD40/YVTN_repeat-like_dom_sf"/>
</dbReference>
<feature type="domain" description="Pyrrolo-quinoline quinone repeat" evidence="3">
    <location>
        <begin position="280"/>
        <end position="523"/>
    </location>
</feature>
<dbReference type="PANTHER" id="PTHR34512:SF30">
    <property type="entry name" value="OUTER MEMBRANE PROTEIN ASSEMBLY FACTOR BAMB"/>
    <property type="match status" value="1"/>
</dbReference>
<dbReference type="InterPro" id="IPR002372">
    <property type="entry name" value="PQQ_rpt_dom"/>
</dbReference>
<evidence type="ECO:0000256" key="2">
    <source>
        <dbReference type="SAM" id="Phobius"/>
    </source>
</evidence>
<feature type="transmembrane region" description="Helical" evidence="2">
    <location>
        <begin position="62"/>
        <end position="82"/>
    </location>
</feature>
<gene>
    <name evidence="4" type="ORF">J3U87_32600</name>
</gene>
<feature type="region of interest" description="Disordered" evidence="1">
    <location>
        <begin position="1"/>
        <end position="33"/>
    </location>
</feature>
<keyword evidence="2" id="KW-0812">Transmembrane</keyword>
<keyword evidence="5" id="KW-1185">Reference proteome</keyword>
<evidence type="ECO:0000313" key="4">
    <source>
        <dbReference type="EMBL" id="QTD50350.1"/>
    </source>
</evidence>
<organism evidence="4 5">
    <name type="scientific">Sulfidibacter corallicola</name>
    <dbReference type="NCBI Taxonomy" id="2818388"/>
    <lineage>
        <taxon>Bacteria</taxon>
        <taxon>Pseudomonadati</taxon>
        <taxon>Acidobacteriota</taxon>
        <taxon>Holophagae</taxon>
        <taxon>Acanthopleuribacterales</taxon>
        <taxon>Acanthopleuribacteraceae</taxon>
        <taxon>Sulfidibacter</taxon>
    </lineage>
</organism>
<evidence type="ECO:0000256" key="1">
    <source>
        <dbReference type="SAM" id="MobiDB-lite"/>
    </source>
</evidence>
<evidence type="ECO:0000313" key="5">
    <source>
        <dbReference type="Proteomes" id="UP000663929"/>
    </source>
</evidence>